<dbReference type="InterPro" id="IPR004523">
    <property type="entry name" value="Asp-tRNA_synthase_2"/>
</dbReference>
<dbReference type="GO" id="GO:0017101">
    <property type="term" value="C:aminoacyl-tRNA synthetase multienzyme complex"/>
    <property type="evidence" value="ECO:0007669"/>
    <property type="project" value="TreeGrafter"/>
</dbReference>
<accession>A0A6A4GRA6</accession>
<dbReference type="EMBL" id="ML769751">
    <property type="protein sequence ID" value="KAE9388309.1"/>
    <property type="molecule type" value="Genomic_DNA"/>
</dbReference>
<dbReference type="GO" id="GO:0006422">
    <property type="term" value="P:aspartyl-tRNA aminoacylation"/>
    <property type="evidence" value="ECO:0007669"/>
    <property type="project" value="InterPro"/>
</dbReference>
<evidence type="ECO:0000256" key="1">
    <source>
        <dbReference type="ARBA" id="ARBA00022490"/>
    </source>
</evidence>
<proteinExistence type="predicted"/>
<reference evidence="2" key="1">
    <citation type="journal article" date="2019" name="Environ. Microbiol.">
        <title>Fungal ecological strategies reflected in gene transcription - a case study of two litter decomposers.</title>
        <authorList>
            <person name="Barbi F."/>
            <person name="Kohler A."/>
            <person name="Barry K."/>
            <person name="Baskaran P."/>
            <person name="Daum C."/>
            <person name="Fauchery L."/>
            <person name="Ihrmark K."/>
            <person name="Kuo A."/>
            <person name="LaButti K."/>
            <person name="Lipzen A."/>
            <person name="Morin E."/>
            <person name="Grigoriev I.V."/>
            <person name="Henrissat B."/>
            <person name="Lindahl B."/>
            <person name="Martin F."/>
        </authorList>
    </citation>
    <scope>NUCLEOTIDE SEQUENCE</scope>
    <source>
        <strain evidence="2">JB14</strain>
    </source>
</reference>
<sequence length="147" mass="16279">MSNTNPSTVVQRPIRIPMPTAPATILLSDTVLVRTTILQHRPILSSPYGRTHVGKDGHQPFLTPSYEDLSTRAEIKLGQLVKAKYKTGYYILDRFPRSARPFYTMPASASTPASIASKHPDRDVARPPTALTSLCGVKNHDWWSAIP</sequence>
<gene>
    <name evidence="2" type="ORF">BT96DRAFT_947723</name>
</gene>
<dbReference type="GO" id="GO:0005524">
    <property type="term" value="F:ATP binding"/>
    <property type="evidence" value="ECO:0007669"/>
    <property type="project" value="InterPro"/>
</dbReference>
<dbReference type="GO" id="GO:0004815">
    <property type="term" value="F:aspartate-tRNA ligase activity"/>
    <property type="evidence" value="ECO:0007669"/>
    <property type="project" value="InterPro"/>
</dbReference>
<dbReference type="AlphaFoldDB" id="A0A6A4GRA6"/>
<dbReference type="GO" id="GO:0003723">
    <property type="term" value="F:RNA binding"/>
    <property type="evidence" value="ECO:0007669"/>
    <property type="project" value="TreeGrafter"/>
</dbReference>
<dbReference type="GO" id="GO:0005829">
    <property type="term" value="C:cytosol"/>
    <property type="evidence" value="ECO:0007669"/>
    <property type="project" value="TreeGrafter"/>
</dbReference>
<organism evidence="2 3">
    <name type="scientific">Gymnopus androsaceus JB14</name>
    <dbReference type="NCBI Taxonomy" id="1447944"/>
    <lineage>
        <taxon>Eukaryota</taxon>
        <taxon>Fungi</taxon>
        <taxon>Dikarya</taxon>
        <taxon>Basidiomycota</taxon>
        <taxon>Agaricomycotina</taxon>
        <taxon>Agaricomycetes</taxon>
        <taxon>Agaricomycetidae</taxon>
        <taxon>Agaricales</taxon>
        <taxon>Marasmiineae</taxon>
        <taxon>Omphalotaceae</taxon>
        <taxon>Gymnopus</taxon>
    </lineage>
</organism>
<keyword evidence="3" id="KW-1185">Reference proteome</keyword>
<name>A0A6A4GRA6_9AGAR</name>
<protein>
    <submittedName>
        <fullName evidence="2">Uncharacterized protein</fullName>
    </submittedName>
</protein>
<keyword evidence="1" id="KW-0963">Cytoplasm</keyword>
<dbReference type="PANTHER" id="PTHR43450:SF2">
    <property type="entry name" value="ASPARTATE--TRNA LIGASE"/>
    <property type="match status" value="1"/>
</dbReference>
<dbReference type="PANTHER" id="PTHR43450">
    <property type="entry name" value="ASPARTYL-TRNA SYNTHETASE"/>
    <property type="match status" value="1"/>
</dbReference>
<dbReference type="Proteomes" id="UP000799118">
    <property type="component" value="Unassembled WGS sequence"/>
</dbReference>
<evidence type="ECO:0000313" key="3">
    <source>
        <dbReference type="Proteomes" id="UP000799118"/>
    </source>
</evidence>
<dbReference type="OrthoDB" id="372395at2759"/>
<evidence type="ECO:0000313" key="2">
    <source>
        <dbReference type="EMBL" id="KAE9388309.1"/>
    </source>
</evidence>